<organism evidence="4 5">
    <name type="scientific">Acanthaster planci</name>
    <name type="common">Crown-of-thorns starfish</name>
    <dbReference type="NCBI Taxonomy" id="133434"/>
    <lineage>
        <taxon>Eukaryota</taxon>
        <taxon>Metazoa</taxon>
        <taxon>Echinodermata</taxon>
        <taxon>Eleutherozoa</taxon>
        <taxon>Asterozoa</taxon>
        <taxon>Asteroidea</taxon>
        <taxon>Valvatacea</taxon>
        <taxon>Valvatida</taxon>
        <taxon>Acanthasteridae</taxon>
        <taxon>Acanthaster</taxon>
    </lineage>
</organism>
<keyword evidence="4" id="KW-1185">Reference proteome</keyword>
<evidence type="ECO:0000313" key="4">
    <source>
        <dbReference type="Proteomes" id="UP000694845"/>
    </source>
</evidence>
<dbReference type="Pfam" id="PF05347">
    <property type="entry name" value="Complex1_LYR"/>
    <property type="match status" value="1"/>
</dbReference>
<dbReference type="KEGG" id="aplc:110982304"/>
<dbReference type="GeneID" id="110982304"/>
<proteinExistence type="inferred from homology"/>
<dbReference type="CDD" id="cd20269">
    <property type="entry name" value="Complex1_LYR_LYRM9"/>
    <property type="match status" value="1"/>
</dbReference>
<dbReference type="Proteomes" id="UP000694845">
    <property type="component" value="Unplaced"/>
</dbReference>
<dbReference type="InterPro" id="IPR045291">
    <property type="entry name" value="Complex1_LYR_LYRM9"/>
</dbReference>
<dbReference type="OrthoDB" id="190541at2759"/>
<reference evidence="5" key="1">
    <citation type="submission" date="2025-08" db="UniProtKB">
        <authorList>
            <consortium name="RefSeq"/>
        </authorList>
    </citation>
    <scope>IDENTIFICATION</scope>
</reference>
<protein>
    <recommendedName>
        <fullName evidence="2">LYR motif-containing protein 9</fullName>
    </recommendedName>
</protein>
<sequence>MQSSSSIPSPMVACMMMGTTNVQTAKQLYKHLLRACQKLPTEAQSHYRHHVRQGFNSHADESDPNRIQQIITRALQDAEWVLNKYADKSSKR</sequence>
<comment type="similarity">
    <text evidence="1">Belongs to the complex I LYR family. LYRM9 subfamily.</text>
</comment>
<feature type="domain" description="Complex 1 LYR protein" evidence="3">
    <location>
        <begin position="24"/>
        <end position="79"/>
    </location>
</feature>
<gene>
    <name evidence="5" type="primary">LOC110982304</name>
</gene>
<dbReference type="PANTHER" id="PTHR47061">
    <property type="entry name" value="LYR MOTIF-CONTAINING PROTEIN 9"/>
    <property type="match status" value="1"/>
</dbReference>
<accession>A0A8B7YYK5</accession>
<name>A0A8B7YYK5_ACAPL</name>
<evidence type="ECO:0000256" key="2">
    <source>
        <dbReference type="ARBA" id="ARBA00026234"/>
    </source>
</evidence>
<evidence type="ECO:0000256" key="1">
    <source>
        <dbReference type="ARBA" id="ARBA00025757"/>
    </source>
</evidence>
<dbReference type="InterPro" id="IPR008011">
    <property type="entry name" value="Complex1_LYR_dom"/>
</dbReference>
<dbReference type="RefSeq" id="XP_022096326.1">
    <property type="nucleotide sequence ID" value="XM_022240634.1"/>
</dbReference>
<dbReference type="AlphaFoldDB" id="A0A8B7YYK5"/>
<evidence type="ECO:0000259" key="3">
    <source>
        <dbReference type="Pfam" id="PF05347"/>
    </source>
</evidence>
<dbReference type="InterPro" id="IPR052151">
    <property type="entry name" value="Complex_I_LYR"/>
</dbReference>
<dbReference type="PANTHER" id="PTHR47061:SF1">
    <property type="entry name" value="LYR MOTIF-CONTAINING PROTEIN 9"/>
    <property type="match status" value="1"/>
</dbReference>
<evidence type="ECO:0000313" key="5">
    <source>
        <dbReference type="RefSeq" id="XP_022096326.1"/>
    </source>
</evidence>
<dbReference type="OMA" id="HYKHHVR"/>